<keyword evidence="3" id="KW-1185">Reference proteome</keyword>
<dbReference type="Proteomes" id="UP001303046">
    <property type="component" value="Unassembled WGS sequence"/>
</dbReference>
<name>A0ABR1C2V8_NECAM</name>
<evidence type="ECO:0000313" key="2">
    <source>
        <dbReference type="EMBL" id="KAK6732874.1"/>
    </source>
</evidence>
<evidence type="ECO:0000313" key="3">
    <source>
        <dbReference type="Proteomes" id="UP001303046"/>
    </source>
</evidence>
<dbReference type="Gene3D" id="3.10.10.10">
    <property type="entry name" value="HIV Type 1 Reverse Transcriptase, subunit A, domain 1"/>
    <property type="match status" value="1"/>
</dbReference>
<dbReference type="EMBL" id="JAVFWL010000002">
    <property type="protein sequence ID" value="KAK6732874.1"/>
    <property type="molecule type" value="Genomic_DNA"/>
</dbReference>
<comment type="caution">
    <text evidence="2">The sequence shown here is derived from an EMBL/GenBank/DDBJ whole genome shotgun (WGS) entry which is preliminary data.</text>
</comment>
<gene>
    <name evidence="2" type="primary">Necator_chrII.g4737</name>
    <name evidence="2" type="ORF">RB195_016945</name>
</gene>
<dbReference type="PANTHER" id="PTHR37984:SF5">
    <property type="entry name" value="PROTEIN NYNRIN-LIKE"/>
    <property type="match status" value="1"/>
</dbReference>
<feature type="domain" description="Reverse transcriptase" evidence="1">
    <location>
        <begin position="4"/>
        <end position="84"/>
    </location>
</feature>
<dbReference type="PANTHER" id="PTHR37984">
    <property type="entry name" value="PROTEIN CBG26694"/>
    <property type="match status" value="1"/>
</dbReference>
<accession>A0ABR1C2V8</accession>
<proteinExistence type="predicted"/>
<organism evidence="2 3">
    <name type="scientific">Necator americanus</name>
    <name type="common">Human hookworm</name>
    <dbReference type="NCBI Taxonomy" id="51031"/>
    <lineage>
        <taxon>Eukaryota</taxon>
        <taxon>Metazoa</taxon>
        <taxon>Ecdysozoa</taxon>
        <taxon>Nematoda</taxon>
        <taxon>Chromadorea</taxon>
        <taxon>Rhabditida</taxon>
        <taxon>Rhabditina</taxon>
        <taxon>Rhabditomorpha</taxon>
        <taxon>Strongyloidea</taxon>
        <taxon>Ancylostomatidae</taxon>
        <taxon>Bunostominae</taxon>
        <taxon>Necator</taxon>
    </lineage>
</organism>
<dbReference type="InterPro" id="IPR043502">
    <property type="entry name" value="DNA/RNA_pol_sf"/>
</dbReference>
<dbReference type="InterPro" id="IPR050951">
    <property type="entry name" value="Retrovirus_Pol_polyprotein"/>
</dbReference>
<dbReference type="InterPro" id="IPR000477">
    <property type="entry name" value="RT_dom"/>
</dbReference>
<dbReference type="SUPFAM" id="SSF56672">
    <property type="entry name" value="DNA/RNA polymerases"/>
    <property type="match status" value="1"/>
</dbReference>
<sequence length="87" mass="9533">MTTKLNGRQLFTLLDFAEAYLQVEVGEESKEMLKINTHRGLYHYNRLPFCVKSAPGVSQQIMGSVICGQGEGSVAAYLDGLIVTGHT</sequence>
<reference evidence="2 3" key="1">
    <citation type="submission" date="2023-08" db="EMBL/GenBank/DDBJ databases">
        <title>A Necator americanus chromosomal reference genome.</title>
        <authorList>
            <person name="Ilik V."/>
            <person name="Petrzelkova K.J."/>
            <person name="Pardy F."/>
            <person name="Fuh T."/>
            <person name="Niatou-Singa F.S."/>
            <person name="Gouil Q."/>
            <person name="Baker L."/>
            <person name="Ritchie M.E."/>
            <person name="Jex A.R."/>
            <person name="Gazzola D."/>
            <person name="Li H."/>
            <person name="Toshio Fujiwara R."/>
            <person name="Zhan B."/>
            <person name="Aroian R.V."/>
            <person name="Pafco B."/>
            <person name="Schwarz E.M."/>
        </authorList>
    </citation>
    <scope>NUCLEOTIDE SEQUENCE [LARGE SCALE GENOMIC DNA]</scope>
    <source>
        <strain evidence="2 3">Aroian</strain>
        <tissue evidence="2">Whole animal</tissue>
    </source>
</reference>
<dbReference type="Gene3D" id="3.30.70.270">
    <property type="match status" value="1"/>
</dbReference>
<dbReference type="InterPro" id="IPR043128">
    <property type="entry name" value="Rev_trsase/Diguanyl_cyclase"/>
</dbReference>
<evidence type="ECO:0000259" key="1">
    <source>
        <dbReference type="Pfam" id="PF00078"/>
    </source>
</evidence>
<protein>
    <recommendedName>
        <fullName evidence="1">Reverse transcriptase domain-containing protein</fullName>
    </recommendedName>
</protein>
<dbReference type="Pfam" id="PF00078">
    <property type="entry name" value="RVT_1"/>
    <property type="match status" value="1"/>
</dbReference>